<dbReference type="RefSeq" id="WP_120239968.1">
    <property type="nucleotide sequence ID" value="NZ_RAPQ01000009.1"/>
</dbReference>
<protein>
    <submittedName>
        <fullName evidence="1">Uncharacterized protein</fullName>
    </submittedName>
</protein>
<dbReference type="AlphaFoldDB" id="A0A419X3B3"/>
<sequence length="608" mass="66934">MKNLKFLGIIFFILLLGCEKDKDEPFVSTEGDVYVTVKYNDGTFAENAIVYTKPDSVQGVTDNFGTVLLKGLEKGNTEIIANVGNIGAGKTIAEVIPNDLVEVNIEIIKGISDGKSPQISITSPAAELDFSYGDAIEFSAIVSDEATPSEDIIIIWESDIDGILNTESPNESGVVSFTSATLSKGQHTITLTAEDLDGFKSIATLNISTLNPQKVELGQLSKENGNVKISWTKYKGDDFAKYEVYRSTQGCYEEYLELIGEINDISDTIFYDATPPLEYQACYAIKVTNNSSLSCLSNFSTIDYPGGVVFNFVPDDMLKHPTEKYVYLISKSNQKMVKYDYTNNTIIKETSLQGTVGFCDINNNGFGVELYVPSRDGNVYVYNADDLSLSKMISTELPATCAVADGHGNIIVSVVPSPWWEQPVRTYQRSNGMNIDGAGDQDLERLRKIPGKDEYISINQGSSPTDMQHYKFDDQAKFLEENDDSYHGDYALDAEIYRISEDGSYVITAYNGSVYLANSGMSYQGNLENGNLKYSDFAFSSDGKVIYAATSNRKSIQIGKYPSLIRDNEIALSGYPHFIQRDGDKLIAAVTSEQENSIKSGIEIVDIP</sequence>
<gene>
    <name evidence="1" type="ORF">BXY64_2190</name>
</gene>
<evidence type="ECO:0000313" key="1">
    <source>
        <dbReference type="EMBL" id="RKE02109.1"/>
    </source>
</evidence>
<dbReference type="Gene3D" id="2.60.40.10">
    <property type="entry name" value="Immunoglobulins"/>
    <property type="match status" value="2"/>
</dbReference>
<reference evidence="1 2" key="1">
    <citation type="submission" date="2018-09" db="EMBL/GenBank/DDBJ databases">
        <title>Genomic Encyclopedia of Archaeal and Bacterial Type Strains, Phase II (KMG-II): from individual species to whole genera.</title>
        <authorList>
            <person name="Goeker M."/>
        </authorList>
    </citation>
    <scope>NUCLEOTIDE SEQUENCE [LARGE SCALE GENOMIC DNA]</scope>
    <source>
        <strain evidence="1 2">DSM 21950</strain>
    </source>
</reference>
<dbReference type="SUPFAM" id="SSF50969">
    <property type="entry name" value="YVTN repeat-like/Quinoprotein amine dehydrogenase"/>
    <property type="match status" value="1"/>
</dbReference>
<dbReference type="PROSITE" id="PS51257">
    <property type="entry name" value="PROKAR_LIPOPROTEIN"/>
    <property type="match status" value="1"/>
</dbReference>
<comment type="caution">
    <text evidence="1">The sequence shown here is derived from an EMBL/GenBank/DDBJ whole genome shotgun (WGS) entry which is preliminary data.</text>
</comment>
<dbReference type="EMBL" id="RAPQ01000009">
    <property type="protein sequence ID" value="RKE02109.1"/>
    <property type="molecule type" value="Genomic_DNA"/>
</dbReference>
<evidence type="ECO:0000313" key="2">
    <source>
        <dbReference type="Proteomes" id="UP000284531"/>
    </source>
</evidence>
<dbReference type="OrthoDB" id="1401957at2"/>
<keyword evidence="2" id="KW-1185">Reference proteome</keyword>
<accession>A0A419X3B3</accession>
<name>A0A419X3B3_9BACT</name>
<dbReference type="Proteomes" id="UP000284531">
    <property type="component" value="Unassembled WGS sequence"/>
</dbReference>
<proteinExistence type="predicted"/>
<organism evidence="1 2">
    <name type="scientific">Marinifilum flexuosum</name>
    <dbReference type="NCBI Taxonomy" id="1117708"/>
    <lineage>
        <taxon>Bacteria</taxon>
        <taxon>Pseudomonadati</taxon>
        <taxon>Bacteroidota</taxon>
        <taxon>Bacteroidia</taxon>
        <taxon>Marinilabiliales</taxon>
        <taxon>Marinifilaceae</taxon>
    </lineage>
</organism>
<dbReference type="InterPro" id="IPR013783">
    <property type="entry name" value="Ig-like_fold"/>
</dbReference>
<dbReference type="InterPro" id="IPR011044">
    <property type="entry name" value="Quino_amine_DH_bsu"/>
</dbReference>